<dbReference type="Gene3D" id="2.40.50.120">
    <property type="match status" value="1"/>
</dbReference>
<dbReference type="PANTHER" id="PTHR11844">
    <property type="entry name" value="METALLOPROTEASE INHIBITOR"/>
    <property type="match status" value="1"/>
</dbReference>
<keyword evidence="2" id="KW-0964">Secreted</keyword>
<dbReference type="InterPro" id="IPR008993">
    <property type="entry name" value="TIMP-like_OB-fold"/>
</dbReference>
<organism evidence="5 6">
    <name type="scientific">Clytia hemisphaerica</name>
    <dbReference type="NCBI Taxonomy" id="252671"/>
    <lineage>
        <taxon>Eukaryota</taxon>
        <taxon>Metazoa</taxon>
        <taxon>Cnidaria</taxon>
        <taxon>Hydrozoa</taxon>
        <taxon>Hydroidolina</taxon>
        <taxon>Leptothecata</taxon>
        <taxon>Obeliida</taxon>
        <taxon>Clytiidae</taxon>
        <taxon>Clytia</taxon>
    </lineage>
</organism>
<keyword evidence="6" id="KW-1185">Reference proteome</keyword>
<evidence type="ECO:0000313" key="5">
    <source>
        <dbReference type="EnsemblMetazoa" id="CLYHEMP012075.1"/>
    </source>
</evidence>
<sequence>MFFFTLGLLLWRLRNVSAMMCLLEHPQSSFIRSQFVLSGKIEGIEESVSPFEPRKLNVNIYTIYKQPDDSSKVKRSENLEVRIHDQWMKKEVRAGEEYLLAGALYNGRYIVTGCDWVQKMYLLSPVQRWGLKRYYQRNKECEVKEEGCENGECCLWKTKDLAAAEVKADCTSLKAICMKSPGGKCHWFRARIGPSCVE</sequence>
<feature type="chain" id="PRO_5029452515" evidence="4">
    <location>
        <begin position="19"/>
        <end position="198"/>
    </location>
</feature>
<keyword evidence="3" id="KW-1015">Disulfide bond</keyword>
<proteinExistence type="predicted"/>
<dbReference type="GO" id="GO:0051045">
    <property type="term" value="P:negative regulation of membrane protein ectodomain proteolysis"/>
    <property type="evidence" value="ECO:0007669"/>
    <property type="project" value="TreeGrafter"/>
</dbReference>
<feature type="signal peptide" evidence="4">
    <location>
        <begin position="1"/>
        <end position="18"/>
    </location>
</feature>
<dbReference type="InterPro" id="IPR001820">
    <property type="entry name" value="TIMP"/>
</dbReference>
<dbReference type="InterPro" id="IPR027465">
    <property type="entry name" value="TIMP_C"/>
</dbReference>
<dbReference type="GO" id="GO:0002020">
    <property type="term" value="F:protease binding"/>
    <property type="evidence" value="ECO:0007669"/>
    <property type="project" value="TreeGrafter"/>
</dbReference>
<accession>A0A7M5VHB3</accession>
<dbReference type="Gene3D" id="3.90.370.10">
    <property type="entry name" value="Tissue inhibitor of metalloproteinase-1. Chain B, domain 1"/>
    <property type="match status" value="1"/>
</dbReference>
<feature type="disulfide bond" evidence="3">
    <location>
        <begin position="21"/>
        <end position="114"/>
    </location>
</feature>
<name>A0A7M5VHB3_9CNID</name>
<evidence type="ECO:0000256" key="1">
    <source>
        <dbReference type="ARBA" id="ARBA00004613"/>
    </source>
</evidence>
<protein>
    <submittedName>
        <fullName evidence="5">Uncharacterized protein</fullName>
    </submittedName>
</protein>
<dbReference type="Proteomes" id="UP000594262">
    <property type="component" value="Unplaced"/>
</dbReference>
<dbReference type="EnsemblMetazoa" id="CLYHEMT012075.1">
    <property type="protein sequence ID" value="CLYHEMP012075.1"/>
    <property type="gene ID" value="CLYHEMG012075"/>
</dbReference>
<evidence type="ECO:0000256" key="3">
    <source>
        <dbReference type="PIRSR" id="PIRSR601820-3"/>
    </source>
</evidence>
<dbReference type="OrthoDB" id="6041373at2759"/>
<dbReference type="PANTHER" id="PTHR11844:SF33">
    <property type="entry name" value="TISSUE INHIBITOR OF METALLOPROTEINASE"/>
    <property type="match status" value="1"/>
</dbReference>
<reference evidence="5" key="1">
    <citation type="submission" date="2021-01" db="UniProtKB">
        <authorList>
            <consortium name="EnsemblMetazoa"/>
        </authorList>
    </citation>
    <scope>IDENTIFICATION</scope>
</reference>
<dbReference type="GO" id="GO:0031012">
    <property type="term" value="C:extracellular matrix"/>
    <property type="evidence" value="ECO:0007669"/>
    <property type="project" value="TreeGrafter"/>
</dbReference>
<dbReference type="AlphaFoldDB" id="A0A7M5VHB3"/>
<evidence type="ECO:0000313" key="6">
    <source>
        <dbReference type="Proteomes" id="UP000594262"/>
    </source>
</evidence>
<dbReference type="SMART" id="SM00206">
    <property type="entry name" value="NTR"/>
    <property type="match status" value="1"/>
</dbReference>
<dbReference type="GO" id="GO:0008191">
    <property type="term" value="F:metalloendopeptidase inhibitor activity"/>
    <property type="evidence" value="ECO:0007669"/>
    <property type="project" value="InterPro"/>
</dbReference>
<keyword evidence="4" id="KW-0732">Signal</keyword>
<dbReference type="GO" id="GO:0005615">
    <property type="term" value="C:extracellular space"/>
    <property type="evidence" value="ECO:0007669"/>
    <property type="project" value="TreeGrafter"/>
</dbReference>
<dbReference type="SUPFAM" id="SSF50242">
    <property type="entry name" value="TIMP-like"/>
    <property type="match status" value="1"/>
</dbReference>
<feature type="disulfide bond" evidence="3">
    <location>
        <begin position="154"/>
        <end position="177"/>
    </location>
</feature>
<feature type="disulfide bond" evidence="3">
    <location>
        <begin position="141"/>
        <end position="185"/>
    </location>
</feature>
<dbReference type="Pfam" id="PF00965">
    <property type="entry name" value="TIMP"/>
    <property type="match status" value="1"/>
</dbReference>
<evidence type="ECO:0000256" key="4">
    <source>
        <dbReference type="SAM" id="SignalP"/>
    </source>
</evidence>
<comment type="subcellular location">
    <subcellularLocation>
        <location evidence="1">Secreted</location>
    </subcellularLocation>
</comment>
<evidence type="ECO:0000256" key="2">
    <source>
        <dbReference type="ARBA" id="ARBA00022525"/>
    </source>
</evidence>